<accession>F4S361</accession>
<evidence type="ECO:0000256" key="2">
    <source>
        <dbReference type="SAM" id="SignalP"/>
    </source>
</evidence>
<dbReference type="AlphaFoldDB" id="F4S361"/>
<feature type="region of interest" description="Disordered" evidence="1">
    <location>
        <begin position="107"/>
        <end position="135"/>
    </location>
</feature>
<dbReference type="OrthoDB" id="10514573at2759"/>
<evidence type="ECO:0008006" key="5">
    <source>
        <dbReference type="Google" id="ProtNLM"/>
    </source>
</evidence>
<evidence type="ECO:0000256" key="1">
    <source>
        <dbReference type="SAM" id="MobiDB-lite"/>
    </source>
</evidence>
<keyword evidence="2" id="KW-0732">Signal</keyword>
<dbReference type="Proteomes" id="UP000001072">
    <property type="component" value="Unassembled WGS sequence"/>
</dbReference>
<reference evidence="4" key="1">
    <citation type="journal article" date="2011" name="Proc. Natl. Acad. Sci. U.S.A.">
        <title>Obligate biotrophy features unraveled by the genomic analysis of rust fungi.</title>
        <authorList>
            <person name="Duplessis S."/>
            <person name="Cuomo C.A."/>
            <person name="Lin Y.-C."/>
            <person name="Aerts A."/>
            <person name="Tisserant E."/>
            <person name="Veneault-Fourrey C."/>
            <person name="Joly D.L."/>
            <person name="Hacquard S."/>
            <person name="Amselem J."/>
            <person name="Cantarel B.L."/>
            <person name="Chiu R."/>
            <person name="Coutinho P.M."/>
            <person name="Feau N."/>
            <person name="Field M."/>
            <person name="Frey P."/>
            <person name="Gelhaye E."/>
            <person name="Goldberg J."/>
            <person name="Grabherr M.G."/>
            <person name="Kodira C.D."/>
            <person name="Kohler A."/>
            <person name="Kuees U."/>
            <person name="Lindquist E.A."/>
            <person name="Lucas S.M."/>
            <person name="Mago R."/>
            <person name="Mauceli E."/>
            <person name="Morin E."/>
            <person name="Murat C."/>
            <person name="Pangilinan J.L."/>
            <person name="Park R."/>
            <person name="Pearson M."/>
            <person name="Quesneville H."/>
            <person name="Rouhier N."/>
            <person name="Sakthikumar S."/>
            <person name="Salamov A.A."/>
            <person name="Schmutz J."/>
            <person name="Selles B."/>
            <person name="Shapiro H."/>
            <person name="Tanguay P."/>
            <person name="Tuskan G.A."/>
            <person name="Henrissat B."/>
            <person name="Van de Peer Y."/>
            <person name="Rouze P."/>
            <person name="Ellis J.G."/>
            <person name="Dodds P.N."/>
            <person name="Schein J.E."/>
            <person name="Zhong S."/>
            <person name="Hamelin R.C."/>
            <person name="Grigoriev I.V."/>
            <person name="Szabo L.J."/>
            <person name="Martin F."/>
        </authorList>
    </citation>
    <scope>NUCLEOTIDE SEQUENCE [LARGE SCALE GENOMIC DNA]</scope>
    <source>
        <strain evidence="4">98AG31 / pathotype 3-4-7</strain>
    </source>
</reference>
<dbReference type="KEGG" id="mlr:MELLADRAFT_111427"/>
<evidence type="ECO:0000313" key="4">
    <source>
        <dbReference type="Proteomes" id="UP000001072"/>
    </source>
</evidence>
<sequence>MHFSRSKNISYHISLHVIAASLLLLSLFPSHAQAAHKCQDSAWLTDDEEIDDGSGFLGDGEICHRHRLSAGQIVGIVFGGVGRKRSAPPPAPRAGFFSKFGRKRKPEVSRSAALHNPTPDAEPTDAQRVMASAQV</sequence>
<dbReference type="VEuPathDB" id="FungiDB:MELLADRAFT_111427"/>
<evidence type="ECO:0000313" key="3">
    <source>
        <dbReference type="EMBL" id="EGG00964.1"/>
    </source>
</evidence>
<feature type="chain" id="PRO_5003315829" description="Secreted protein" evidence="2">
    <location>
        <begin position="35"/>
        <end position="135"/>
    </location>
</feature>
<keyword evidence="4" id="KW-1185">Reference proteome</keyword>
<dbReference type="GeneID" id="18924375"/>
<dbReference type="EMBL" id="GL883142">
    <property type="protein sequence ID" value="EGG00964.1"/>
    <property type="molecule type" value="Genomic_DNA"/>
</dbReference>
<organism evidence="4">
    <name type="scientific">Melampsora larici-populina (strain 98AG31 / pathotype 3-4-7)</name>
    <name type="common">Poplar leaf rust fungus</name>
    <dbReference type="NCBI Taxonomy" id="747676"/>
    <lineage>
        <taxon>Eukaryota</taxon>
        <taxon>Fungi</taxon>
        <taxon>Dikarya</taxon>
        <taxon>Basidiomycota</taxon>
        <taxon>Pucciniomycotina</taxon>
        <taxon>Pucciniomycetes</taxon>
        <taxon>Pucciniales</taxon>
        <taxon>Melampsoraceae</taxon>
        <taxon>Melampsora</taxon>
    </lineage>
</organism>
<protein>
    <recommendedName>
        <fullName evidence="5">Secreted protein</fullName>
    </recommendedName>
</protein>
<name>F4S361_MELLP</name>
<feature type="signal peptide" evidence="2">
    <location>
        <begin position="1"/>
        <end position="34"/>
    </location>
</feature>
<dbReference type="RefSeq" id="XP_007415812.1">
    <property type="nucleotide sequence ID" value="XM_007415750.1"/>
</dbReference>
<proteinExistence type="predicted"/>
<gene>
    <name evidence="3" type="ORF">MELLADRAFT_111427</name>
</gene>
<dbReference type="InParanoid" id="F4S361"/>
<dbReference type="HOGENOM" id="CLU_1886221_0_0_1"/>